<evidence type="ECO:0000313" key="1">
    <source>
        <dbReference type="EMBL" id="KPI39044.1"/>
    </source>
</evidence>
<dbReference type="AlphaFoldDB" id="A0A0N1NXU1"/>
<dbReference type="Proteomes" id="UP000038010">
    <property type="component" value="Unassembled WGS sequence"/>
</dbReference>
<dbReference type="RefSeq" id="XP_017999007.1">
    <property type="nucleotide sequence ID" value="XM_018144890.1"/>
</dbReference>
<comment type="caution">
    <text evidence="1">The sequence shown here is derived from an EMBL/GenBank/DDBJ whole genome shotgun (WGS) entry which is preliminary data.</text>
</comment>
<gene>
    <name evidence="1" type="ORF">AB675_4731</name>
</gene>
<accession>A0A0N1NXU1</accession>
<sequence length="382" mass="43217">MRRITIHRTPFDSTCTIHVRPHPKSKDGVRFVDRTQRNIPAYRHYLYDLSLADVTSVYSAIDGINIVFRITTAEYNNLCEAYVTAKNDVERANPWLRNEGKGRHIWDMVWQKLLQHGTWSTKFLCSCSCDKAAIKDVVVTWMKAYTATLSQSGTNTRTPTRQAEKQDNSGIELFKPSTTTPHAAMTGPHQALRRSKEAITTSERASKRIKVEATAEPRTEPKFAVGDKVYKTDTSGTSKTTVFEITKIREDTGLWTYTIKFDFMGGEAFMIVLESQLYTVKYPKNSQVEFEVKGTAESSSAVGTVNDWNLVDGKVHYDIVFDKNIIRYDSASSFVEVSGLGRVAADVSSVKLEKDLGNARIVTEFDVRKVTFTEDHLERTHK</sequence>
<evidence type="ECO:0000313" key="2">
    <source>
        <dbReference type="Proteomes" id="UP000038010"/>
    </source>
</evidence>
<dbReference type="VEuPathDB" id="FungiDB:AB675_4731"/>
<reference evidence="1 2" key="1">
    <citation type="submission" date="2015-06" db="EMBL/GenBank/DDBJ databases">
        <title>Draft genome of the ant-associated black yeast Phialophora attae CBS 131958.</title>
        <authorList>
            <person name="Moreno L.F."/>
            <person name="Stielow B.J."/>
            <person name="de Hoog S."/>
            <person name="Vicente V.A."/>
            <person name="Weiss V.A."/>
            <person name="de Vries M."/>
            <person name="Cruz L.M."/>
            <person name="Souza E.M."/>
        </authorList>
    </citation>
    <scope>NUCLEOTIDE SEQUENCE [LARGE SCALE GENOMIC DNA]</scope>
    <source>
        <strain evidence="1 2">CBS 131958</strain>
    </source>
</reference>
<dbReference type="GeneID" id="28736769"/>
<keyword evidence="2" id="KW-1185">Reference proteome</keyword>
<dbReference type="EMBL" id="LFJN01000016">
    <property type="protein sequence ID" value="KPI39044.1"/>
    <property type="molecule type" value="Genomic_DNA"/>
</dbReference>
<name>A0A0N1NXU1_9EURO</name>
<organism evidence="1 2">
    <name type="scientific">Cyphellophora attinorum</name>
    <dbReference type="NCBI Taxonomy" id="1664694"/>
    <lineage>
        <taxon>Eukaryota</taxon>
        <taxon>Fungi</taxon>
        <taxon>Dikarya</taxon>
        <taxon>Ascomycota</taxon>
        <taxon>Pezizomycotina</taxon>
        <taxon>Eurotiomycetes</taxon>
        <taxon>Chaetothyriomycetidae</taxon>
        <taxon>Chaetothyriales</taxon>
        <taxon>Cyphellophoraceae</taxon>
        <taxon>Cyphellophora</taxon>
    </lineage>
</organism>
<protein>
    <submittedName>
        <fullName evidence="1">Uncharacterized protein</fullName>
    </submittedName>
</protein>
<proteinExistence type="predicted"/>